<evidence type="ECO:0000256" key="1">
    <source>
        <dbReference type="ARBA" id="ARBA00022679"/>
    </source>
</evidence>
<feature type="domain" description="N-acetyltransferase" evidence="3">
    <location>
        <begin position="3"/>
        <end position="144"/>
    </location>
</feature>
<accession>A0A167JVR5</accession>
<keyword evidence="2" id="KW-0012">Acyltransferase</keyword>
<reference evidence="4 5" key="1">
    <citation type="submission" date="2013-07" db="EMBL/GenBank/DDBJ databases">
        <title>Comparative Genomic and Metabolomic Analysis of Twelve Strains of Pseudoalteromonas luteoviolacea.</title>
        <authorList>
            <person name="Vynne N.G."/>
            <person name="Mansson M."/>
            <person name="Gram L."/>
        </authorList>
    </citation>
    <scope>NUCLEOTIDE SEQUENCE [LARGE SCALE GENOMIC DNA]</scope>
    <source>
        <strain evidence="4 5">S4060-1</strain>
    </source>
</reference>
<organism evidence="4 5">
    <name type="scientific">Pseudoalteromonas luteoviolacea S4060-1</name>
    <dbReference type="NCBI Taxonomy" id="1365257"/>
    <lineage>
        <taxon>Bacteria</taxon>
        <taxon>Pseudomonadati</taxon>
        <taxon>Pseudomonadota</taxon>
        <taxon>Gammaproteobacteria</taxon>
        <taxon>Alteromonadales</taxon>
        <taxon>Pseudoalteromonadaceae</taxon>
        <taxon>Pseudoalteromonas</taxon>
    </lineage>
</organism>
<dbReference type="InterPro" id="IPR000182">
    <property type="entry name" value="GNAT_dom"/>
</dbReference>
<dbReference type="InterPro" id="IPR050832">
    <property type="entry name" value="Bact_Acetyltransf"/>
</dbReference>
<evidence type="ECO:0000313" key="4">
    <source>
        <dbReference type="EMBL" id="KZN61735.1"/>
    </source>
</evidence>
<comment type="caution">
    <text evidence="4">The sequence shown here is derived from an EMBL/GenBank/DDBJ whole genome shotgun (WGS) entry which is preliminary data.</text>
</comment>
<dbReference type="InterPro" id="IPR016181">
    <property type="entry name" value="Acyl_CoA_acyltransferase"/>
</dbReference>
<dbReference type="PATRIC" id="fig|1365257.3.peg.4641"/>
<dbReference type="Pfam" id="PF00583">
    <property type="entry name" value="Acetyltransf_1"/>
    <property type="match status" value="1"/>
</dbReference>
<dbReference type="PROSITE" id="PS51186">
    <property type="entry name" value="GNAT"/>
    <property type="match status" value="1"/>
</dbReference>
<evidence type="ECO:0000259" key="3">
    <source>
        <dbReference type="PROSITE" id="PS51186"/>
    </source>
</evidence>
<dbReference type="RefSeq" id="WP_063382793.1">
    <property type="nucleotide sequence ID" value="NZ_AUXX01000045.1"/>
</dbReference>
<dbReference type="EMBL" id="AUXX01000045">
    <property type="protein sequence ID" value="KZN61735.1"/>
    <property type="molecule type" value="Genomic_DNA"/>
</dbReference>
<evidence type="ECO:0000313" key="5">
    <source>
        <dbReference type="Proteomes" id="UP000076661"/>
    </source>
</evidence>
<name>A0A167JVR5_9GAMM</name>
<keyword evidence="1" id="KW-0808">Transferase</keyword>
<gene>
    <name evidence="4" type="ORF">N478_06620</name>
</gene>
<dbReference type="AlphaFoldDB" id="A0A167JVR5"/>
<dbReference type="Gene3D" id="3.40.630.30">
    <property type="match status" value="1"/>
</dbReference>
<evidence type="ECO:0000256" key="2">
    <source>
        <dbReference type="ARBA" id="ARBA00023315"/>
    </source>
</evidence>
<proteinExistence type="predicted"/>
<dbReference type="GO" id="GO:0016747">
    <property type="term" value="F:acyltransferase activity, transferring groups other than amino-acyl groups"/>
    <property type="evidence" value="ECO:0007669"/>
    <property type="project" value="InterPro"/>
</dbReference>
<dbReference type="CDD" id="cd04301">
    <property type="entry name" value="NAT_SF"/>
    <property type="match status" value="1"/>
</dbReference>
<dbReference type="Proteomes" id="UP000076661">
    <property type="component" value="Unassembled WGS sequence"/>
</dbReference>
<dbReference type="SUPFAM" id="SSF55729">
    <property type="entry name" value="Acyl-CoA N-acyltransferases (Nat)"/>
    <property type="match status" value="1"/>
</dbReference>
<sequence>MLLTIRQAKMDDVDALLVLTAQLGYQSTRCELAYRLEVILSSDKHRALVFQNNETLVVGWIVIEQRITLEGGDRAEITGLVVHDLARGQGVGKQLVQAAISWAHSKGLNKVAVSSNAQREGSHHFYKQMGFKQKKTSIQYIKYI</sequence>
<dbReference type="PANTHER" id="PTHR43877">
    <property type="entry name" value="AMINOALKYLPHOSPHONATE N-ACETYLTRANSFERASE-RELATED-RELATED"/>
    <property type="match status" value="1"/>
</dbReference>
<protein>
    <recommendedName>
        <fullName evidence="3">N-acetyltransferase domain-containing protein</fullName>
    </recommendedName>
</protein>